<reference evidence="2 3" key="1">
    <citation type="submission" date="2016-01" db="EMBL/GenBank/DDBJ databases">
        <title>High potential of lignocellulose degradation of a new Verrucomicrobia species.</title>
        <authorList>
            <person name="Wang Y."/>
            <person name="Shi Y."/>
            <person name="Qiu Z."/>
            <person name="Liu S."/>
            <person name="Yang H."/>
        </authorList>
    </citation>
    <scope>NUCLEOTIDE SEQUENCE [LARGE SCALE GENOMIC DNA]</scope>
    <source>
        <strain evidence="2 3">TSB47</strain>
    </source>
</reference>
<proteinExistence type="predicted"/>
<dbReference type="STRING" id="1184151.AW736_01785"/>
<protein>
    <recommendedName>
        <fullName evidence="4">Outer membrane protein beta-barrel domain-containing protein</fullName>
    </recommendedName>
</protein>
<dbReference type="EMBL" id="LRRQ01000016">
    <property type="protein sequence ID" value="OAM91684.1"/>
    <property type="molecule type" value="Genomic_DNA"/>
</dbReference>
<keyword evidence="1" id="KW-0732">Signal</keyword>
<dbReference type="OrthoDB" id="6101900at2"/>
<feature type="signal peptide" evidence="1">
    <location>
        <begin position="1"/>
        <end position="27"/>
    </location>
</feature>
<evidence type="ECO:0000313" key="2">
    <source>
        <dbReference type="EMBL" id="OAM91684.1"/>
    </source>
</evidence>
<accession>A0A178IP56</accession>
<organism evidence="2 3">
    <name type="scientific">Termitidicoccus mucosus</name>
    <dbReference type="NCBI Taxonomy" id="1184151"/>
    <lineage>
        <taxon>Bacteria</taxon>
        <taxon>Pseudomonadati</taxon>
        <taxon>Verrucomicrobiota</taxon>
        <taxon>Opitutia</taxon>
        <taxon>Opitutales</taxon>
        <taxon>Opitutaceae</taxon>
        <taxon>Termitidicoccus</taxon>
    </lineage>
</organism>
<evidence type="ECO:0000256" key="1">
    <source>
        <dbReference type="SAM" id="SignalP"/>
    </source>
</evidence>
<evidence type="ECO:0008006" key="4">
    <source>
        <dbReference type="Google" id="ProtNLM"/>
    </source>
</evidence>
<evidence type="ECO:0000313" key="3">
    <source>
        <dbReference type="Proteomes" id="UP000078486"/>
    </source>
</evidence>
<dbReference type="RefSeq" id="WP_068768568.1">
    <property type="nucleotide sequence ID" value="NZ_CP109796.1"/>
</dbReference>
<dbReference type="Proteomes" id="UP000078486">
    <property type="component" value="Unassembled WGS sequence"/>
</dbReference>
<comment type="caution">
    <text evidence="2">The sequence shown here is derived from an EMBL/GenBank/DDBJ whole genome shotgun (WGS) entry which is preliminary data.</text>
</comment>
<name>A0A178IP56_9BACT</name>
<sequence>MQITKPNKLPLLLICLLAATTSHLALNAYPAAWQNTPQKESKWLVAGGAIGGQAKPDGRASVNLCGITAAAGWRFTPRQELRLETGGWFASQSETYTLSIDTQPDTPIGATHQTIDYLMIPALLSYNHGIPLGKNSGWTLQAAAIAGILQIHTRYDARTSPGESHAGEPGLNFREKFSGTDTAPALGASLGIVRKLSGQLDINLSLRVLRIGETRFNWGGLDKFTTCIASVTAGWRL</sequence>
<feature type="chain" id="PRO_5008089221" description="Outer membrane protein beta-barrel domain-containing protein" evidence="1">
    <location>
        <begin position="28"/>
        <end position="237"/>
    </location>
</feature>
<keyword evidence="3" id="KW-1185">Reference proteome</keyword>
<dbReference type="AlphaFoldDB" id="A0A178IP56"/>
<gene>
    <name evidence="2" type="ORF">AW736_01785</name>
</gene>